<name>A0A1T4V974_9FIRM</name>
<proteinExistence type="predicted"/>
<dbReference type="Pfam" id="PF13672">
    <property type="entry name" value="PP2C_2"/>
    <property type="match status" value="1"/>
</dbReference>
<dbReference type="Proteomes" id="UP000190814">
    <property type="component" value="Unassembled WGS sequence"/>
</dbReference>
<dbReference type="SMART" id="SM00331">
    <property type="entry name" value="PP2C_SIG"/>
    <property type="match status" value="1"/>
</dbReference>
<sequence length="241" mass="26885">MISYGRTDVGSKRQMNQDYVYYSDKPVGNLPNLYIVADGMGGHKAGDVASRYTVTQFVSHIKENNGRNPISIIDDAILKANEELIELANTNEDFDGMGTTLVVCSYIDKSLFIANIGDSRLYLINKEKIKQITRDHSYVEEMVSNGEISRSNARLHEKKNIITRAVGASMDVISDIFEISYHHGDIILMCTDGLSNMVDDETIKDIVLNHQDLELATKKLVDEANKNGGKDNISVLIVRPE</sequence>
<dbReference type="PANTHER" id="PTHR13832:SF860">
    <property type="entry name" value="PROTEIN PHOSPHATASE PHPP"/>
    <property type="match status" value="1"/>
</dbReference>
<dbReference type="GO" id="GO:0004722">
    <property type="term" value="F:protein serine/threonine phosphatase activity"/>
    <property type="evidence" value="ECO:0007669"/>
    <property type="project" value="InterPro"/>
</dbReference>
<dbReference type="SUPFAM" id="SSF81606">
    <property type="entry name" value="PP2C-like"/>
    <property type="match status" value="1"/>
</dbReference>
<evidence type="ECO:0000313" key="3">
    <source>
        <dbReference type="Proteomes" id="UP000190814"/>
    </source>
</evidence>
<dbReference type="AlphaFoldDB" id="A0A1T4V974"/>
<dbReference type="PANTHER" id="PTHR13832">
    <property type="entry name" value="PROTEIN PHOSPHATASE 2C"/>
    <property type="match status" value="1"/>
</dbReference>
<dbReference type="InterPro" id="IPR001932">
    <property type="entry name" value="PPM-type_phosphatase-like_dom"/>
</dbReference>
<protein>
    <submittedName>
        <fullName evidence="2">Protein phosphatase</fullName>
    </submittedName>
</protein>
<evidence type="ECO:0000259" key="1">
    <source>
        <dbReference type="PROSITE" id="PS51746"/>
    </source>
</evidence>
<gene>
    <name evidence="2" type="ORF">SAMN02745111_00372</name>
</gene>
<dbReference type="CDD" id="cd00143">
    <property type="entry name" value="PP2Cc"/>
    <property type="match status" value="1"/>
</dbReference>
<evidence type="ECO:0000313" key="2">
    <source>
        <dbReference type="EMBL" id="SKA61091.1"/>
    </source>
</evidence>
<reference evidence="2 3" key="1">
    <citation type="submission" date="2017-02" db="EMBL/GenBank/DDBJ databases">
        <authorList>
            <person name="Peterson S.W."/>
        </authorList>
    </citation>
    <scope>NUCLEOTIDE SEQUENCE [LARGE SCALE GENOMIC DNA]</scope>
    <source>
        <strain evidence="2 3">ATCC 35992</strain>
    </source>
</reference>
<dbReference type="RefSeq" id="WP_078765266.1">
    <property type="nucleotide sequence ID" value="NZ_FUXZ01000003.1"/>
</dbReference>
<keyword evidence="3" id="KW-1185">Reference proteome</keyword>
<dbReference type="NCBIfam" id="NF033484">
    <property type="entry name" value="Stp1_PP2C_phos"/>
    <property type="match status" value="1"/>
</dbReference>
<feature type="domain" description="PPM-type phosphatase" evidence="1">
    <location>
        <begin position="3"/>
        <end position="240"/>
    </location>
</feature>
<dbReference type="Gene3D" id="3.60.40.10">
    <property type="entry name" value="PPM-type phosphatase domain"/>
    <property type="match status" value="1"/>
</dbReference>
<dbReference type="SMART" id="SM00332">
    <property type="entry name" value="PP2Cc"/>
    <property type="match status" value="1"/>
</dbReference>
<dbReference type="OrthoDB" id="9801841at2"/>
<dbReference type="EMBL" id="FUXZ01000003">
    <property type="protein sequence ID" value="SKA61091.1"/>
    <property type="molecule type" value="Genomic_DNA"/>
</dbReference>
<dbReference type="STRING" id="39495.SAMN02745111_00372"/>
<dbReference type="InterPro" id="IPR036457">
    <property type="entry name" value="PPM-type-like_dom_sf"/>
</dbReference>
<organism evidence="2 3">
    <name type="scientific">Eubacterium uniforme</name>
    <dbReference type="NCBI Taxonomy" id="39495"/>
    <lineage>
        <taxon>Bacteria</taxon>
        <taxon>Bacillati</taxon>
        <taxon>Bacillota</taxon>
        <taxon>Clostridia</taxon>
        <taxon>Eubacteriales</taxon>
        <taxon>Eubacteriaceae</taxon>
        <taxon>Eubacterium</taxon>
    </lineage>
</organism>
<dbReference type="InterPro" id="IPR015655">
    <property type="entry name" value="PP2C"/>
</dbReference>
<dbReference type="PROSITE" id="PS51746">
    <property type="entry name" value="PPM_2"/>
    <property type="match status" value="1"/>
</dbReference>
<accession>A0A1T4V974</accession>